<dbReference type="InterPro" id="IPR027417">
    <property type="entry name" value="P-loop_NTPase"/>
</dbReference>
<evidence type="ECO:0000313" key="3">
    <source>
        <dbReference type="EMBL" id="NHC12808.1"/>
    </source>
</evidence>
<name>A0ABX0GPP1_9ACTN</name>
<sequence>MPERLSALDAVVTAAEGRVRPELVDAARGVLEQAGQRMRLSPGSTVVALAGGTGSGKSSLFNALSGSALSTVGVRRPTTSDTHACVWPPADAGPLLDWLGVARRHVVPEAEADPALHGLVLLDLPDYDSTEARHRREAERLVGMVDILVWVVDPQKYADAALHERYLSRLRAHRAVTLLVLNQADLLTPDAVEACVADLHRLLKADGLGAAPVLALSARTGAGLPELRGVLSAAVAKRAAATERLSADVDAVVDRLAGELAEPADGQALGTVGRKERARLREALALAAGVPVIEDAVRRASLARTVAATGWPFTRWIGRLRRDPLRRLHLEAPAGRSSLPPPSPVARAGVYGAVRGVVDAASHGLPEPWARAVASAAQSSEADLDDALDSAVTSADLPDTRRVRLWERGVRLLQLALAAVALAGVAWLCALFVVAWAQLPDPPTPDVGPLALPTVLLLGGALLGLAVAGLSRVVGRAAARRAARRVGAELRRRVDDVADAHVLEPVKDELQRYVAAREALRRAG</sequence>
<dbReference type="InterPro" id="IPR006073">
    <property type="entry name" value="GTP-bd"/>
</dbReference>
<dbReference type="SUPFAM" id="SSF52540">
    <property type="entry name" value="P-loop containing nucleoside triphosphate hydrolases"/>
    <property type="match status" value="1"/>
</dbReference>
<protein>
    <submittedName>
        <fullName evidence="3">ABC transporter</fullName>
    </submittedName>
</protein>
<dbReference type="Proteomes" id="UP000800981">
    <property type="component" value="Unassembled WGS sequence"/>
</dbReference>
<dbReference type="CDD" id="cd11383">
    <property type="entry name" value="YfjP"/>
    <property type="match status" value="1"/>
</dbReference>
<dbReference type="InterPro" id="IPR005662">
    <property type="entry name" value="GTPase_Era-like"/>
</dbReference>
<keyword evidence="1" id="KW-1133">Transmembrane helix</keyword>
<dbReference type="EMBL" id="JAANNP010000001">
    <property type="protein sequence ID" value="NHC12808.1"/>
    <property type="molecule type" value="Genomic_DNA"/>
</dbReference>
<organism evidence="3 4">
    <name type="scientific">Motilibacter deserti</name>
    <dbReference type="NCBI Taxonomy" id="2714956"/>
    <lineage>
        <taxon>Bacteria</taxon>
        <taxon>Bacillati</taxon>
        <taxon>Actinomycetota</taxon>
        <taxon>Actinomycetes</taxon>
        <taxon>Motilibacterales</taxon>
        <taxon>Motilibacteraceae</taxon>
        <taxon>Motilibacter</taxon>
    </lineage>
</organism>
<dbReference type="PANTHER" id="PTHR42698:SF1">
    <property type="entry name" value="GTPASE ERA, MITOCHONDRIAL"/>
    <property type="match status" value="1"/>
</dbReference>
<evidence type="ECO:0000256" key="1">
    <source>
        <dbReference type="SAM" id="Phobius"/>
    </source>
</evidence>
<accession>A0ABX0GPP1</accession>
<keyword evidence="1" id="KW-0472">Membrane</keyword>
<proteinExistence type="predicted"/>
<dbReference type="Gene3D" id="3.40.50.300">
    <property type="entry name" value="P-loop containing nucleotide triphosphate hydrolases"/>
    <property type="match status" value="1"/>
</dbReference>
<dbReference type="PANTHER" id="PTHR42698">
    <property type="entry name" value="GTPASE ERA"/>
    <property type="match status" value="1"/>
</dbReference>
<reference evidence="3 4" key="1">
    <citation type="submission" date="2020-03" db="EMBL/GenBank/DDBJ databases">
        <title>Two novel Motilibacter sp.</title>
        <authorList>
            <person name="Liu S."/>
        </authorList>
    </citation>
    <scope>NUCLEOTIDE SEQUENCE [LARGE SCALE GENOMIC DNA]</scope>
    <source>
        <strain evidence="3 4">E257</strain>
    </source>
</reference>
<keyword evidence="1" id="KW-0812">Transmembrane</keyword>
<evidence type="ECO:0000313" key="4">
    <source>
        <dbReference type="Proteomes" id="UP000800981"/>
    </source>
</evidence>
<comment type="caution">
    <text evidence="3">The sequence shown here is derived from an EMBL/GenBank/DDBJ whole genome shotgun (WGS) entry which is preliminary data.</text>
</comment>
<feature type="domain" description="G" evidence="2">
    <location>
        <begin position="47"/>
        <end position="182"/>
    </location>
</feature>
<gene>
    <name evidence="3" type="ORF">G9H71_03315</name>
</gene>
<dbReference type="Pfam" id="PF01926">
    <property type="entry name" value="MMR_HSR1"/>
    <property type="match status" value="1"/>
</dbReference>
<evidence type="ECO:0000259" key="2">
    <source>
        <dbReference type="Pfam" id="PF01926"/>
    </source>
</evidence>
<feature type="transmembrane region" description="Helical" evidence="1">
    <location>
        <begin position="412"/>
        <end position="438"/>
    </location>
</feature>
<feature type="transmembrane region" description="Helical" evidence="1">
    <location>
        <begin position="450"/>
        <end position="475"/>
    </location>
</feature>
<keyword evidence="4" id="KW-1185">Reference proteome</keyword>